<comment type="similarity">
    <text evidence="1">Belongs to the RecJ family.</text>
</comment>
<keyword evidence="4" id="KW-0269">Exonuclease</keyword>
<dbReference type="SUPFAM" id="SSF64182">
    <property type="entry name" value="DHH phosphoesterases"/>
    <property type="match status" value="1"/>
</dbReference>
<evidence type="ECO:0000313" key="7">
    <source>
        <dbReference type="EMBL" id="EGQ4384436.1"/>
    </source>
</evidence>
<dbReference type="Pfam" id="PF17768">
    <property type="entry name" value="RecJ_OB"/>
    <property type="match status" value="1"/>
</dbReference>
<dbReference type="Gene3D" id="2.40.50.460">
    <property type="match status" value="1"/>
</dbReference>
<feature type="domain" description="RecJ OB" evidence="6">
    <location>
        <begin position="476"/>
        <end position="563"/>
    </location>
</feature>
<sequence>MKVKLKSDVSVDNSVEQVLMNRGIKSNLIKSYLSPQSHLMPDYSKLKNIETAIELLNKHVKNKSKIALTIDVDMDGLTSAGIIYKYLVNYVKYDKELIKLIMPKGKIHGILIDRVLAEVESGDLLIVTDAGSSDFNEHKQLHDNGINCIVVDHHLASEEETPAIIVNNQLSPEFENKGLTGSAMTYLFCKAYSDKYELKEPKELLDLAAIGLVADRADFSVDLGAYYMMRSGLKKQNIHSKLLKKVVEKNGNMEEDTDLNATDIGFNVAPIFNSVFRLGKPEEVEQVIHGMCEFDYEIYNSRKKINQSIIEEAYLRAMSVKRRQKKQEDEVMEKIKERINEKGSDKFKILIVNASGIIEDNGLTGLVAMKLVREYNKPVLLVKQKGELFRGSARNLSNSPIKDLNKFLTDTGKFVCRGHANAFGVEFKLDDALEIQSLIESELINVDFDDVEYEVDFIWSNFVDMNAILDLAEQKDMWCNGIDEPLIYLKNIYMKKSDFNFIGKTGSTLKIQVQGVDCIKFRISEDEKSEIALAEDTVYIDMVCTASVNSYKGRNTPQLLIQDFTIKSAQEKVDNALCLDDLPF</sequence>
<dbReference type="AlphaFoldDB" id="A0A8H9BVB7"/>
<organism evidence="7 8">
    <name type="scientific">Staphylococcus pseudintermedius</name>
    <dbReference type="NCBI Taxonomy" id="283734"/>
    <lineage>
        <taxon>Bacteria</taxon>
        <taxon>Bacillati</taxon>
        <taxon>Bacillota</taxon>
        <taxon>Bacilli</taxon>
        <taxon>Bacillales</taxon>
        <taxon>Staphylococcaceae</taxon>
        <taxon>Staphylococcus</taxon>
        <taxon>Staphylococcus intermedius group</taxon>
    </lineage>
</organism>
<keyword evidence="8" id="KW-1185">Reference proteome</keyword>
<dbReference type="RefSeq" id="WP_065354315.1">
    <property type="nucleotide sequence ID" value="NZ_CP016072.1"/>
</dbReference>
<protein>
    <submittedName>
        <fullName evidence="7">Single-stranded DNA-binding protein</fullName>
    </submittedName>
</protein>
<dbReference type="InterPro" id="IPR038763">
    <property type="entry name" value="DHH_sf"/>
</dbReference>
<dbReference type="GO" id="GO:0004527">
    <property type="term" value="F:exonuclease activity"/>
    <property type="evidence" value="ECO:0007669"/>
    <property type="project" value="UniProtKB-KW"/>
</dbReference>
<evidence type="ECO:0000259" key="5">
    <source>
        <dbReference type="Pfam" id="PF01368"/>
    </source>
</evidence>
<dbReference type="PANTHER" id="PTHR30255">
    <property type="entry name" value="SINGLE-STRANDED-DNA-SPECIFIC EXONUCLEASE RECJ"/>
    <property type="match status" value="1"/>
</dbReference>
<dbReference type="InterPro" id="IPR051673">
    <property type="entry name" value="SSDNA_exonuclease_RecJ"/>
</dbReference>
<dbReference type="PANTHER" id="PTHR30255:SF2">
    <property type="entry name" value="SINGLE-STRANDED-DNA-SPECIFIC EXONUCLEASE RECJ"/>
    <property type="match status" value="1"/>
</dbReference>
<dbReference type="GO" id="GO:0003677">
    <property type="term" value="F:DNA binding"/>
    <property type="evidence" value="ECO:0007669"/>
    <property type="project" value="UniProtKB-KW"/>
</dbReference>
<evidence type="ECO:0000313" key="8">
    <source>
        <dbReference type="Proteomes" id="UP000600220"/>
    </source>
</evidence>
<evidence type="ECO:0000256" key="4">
    <source>
        <dbReference type="ARBA" id="ARBA00022839"/>
    </source>
</evidence>
<feature type="domain" description="DDH" evidence="5">
    <location>
        <begin position="65"/>
        <end position="211"/>
    </location>
</feature>
<keyword evidence="3" id="KW-0378">Hydrolase</keyword>
<accession>A0A8H9BVB7</accession>
<reference evidence="7 8" key="1">
    <citation type="submission" date="2018-11" db="EMBL/GenBank/DDBJ databases">
        <authorList>
            <consortium name="Veterinary Laboratory Investigation and Response Network"/>
        </authorList>
    </citation>
    <scope>NUCLEOTIDE SEQUENCE [LARGE SCALE GENOMIC DNA]</scope>
    <source>
        <strain evidence="7 8">SPSE-18-VL-LA-PA-Ryan-0021</strain>
    </source>
</reference>
<name>A0A8H9BVB7_STAPS</name>
<evidence type="ECO:0000256" key="1">
    <source>
        <dbReference type="ARBA" id="ARBA00005915"/>
    </source>
</evidence>
<dbReference type="InterPro" id="IPR001667">
    <property type="entry name" value="DDH_dom"/>
</dbReference>
<evidence type="ECO:0000256" key="2">
    <source>
        <dbReference type="ARBA" id="ARBA00022722"/>
    </source>
</evidence>
<proteinExistence type="inferred from homology"/>
<dbReference type="Gene3D" id="3.90.1640.30">
    <property type="match status" value="1"/>
</dbReference>
<dbReference type="EMBL" id="AAXKXX010000004">
    <property type="protein sequence ID" value="EGQ4384436.1"/>
    <property type="molecule type" value="Genomic_DNA"/>
</dbReference>
<evidence type="ECO:0000256" key="3">
    <source>
        <dbReference type="ARBA" id="ARBA00022801"/>
    </source>
</evidence>
<dbReference type="Proteomes" id="UP000600220">
    <property type="component" value="Unassembled WGS sequence"/>
</dbReference>
<dbReference type="Gene3D" id="3.10.310.30">
    <property type="match status" value="1"/>
</dbReference>
<dbReference type="Pfam" id="PF01368">
    <property type="entry name" value="DHH"/>
    <property type="match status" value="1"/>
</dbReference>
<dbReference type="InterPro" id="IPR041122">
    <property type="entry name" value="RecJ_OB"/>
</dbReference>
<gene>
    <name evidence="7" type="ORF">EGV54_04930</name>
</gene>
<keyword evidence="2" id="KW-0540">Nuclease</keyword>
<evidence type="ECO:0000259" key="6">
    <source>
        <dbReference type="Pfam" id="PF17768"/>
    </source>
</evidence>
<comment type="caution">
    <text evidence="7">The sequence shown here is derived from an EMBL/GenBank/DDBJ whole genome shotgun (WGS) entry which is preliminary data.</text>
</comment>
<keyword evidence="7" id="KW-0238">DNA-binding</keyword>